<feature type="compositionally biased region" description="Polar residues" evidence="1">
    <location>
        <begin position="86"/>
        <end position="98"/>
    </location>
</feature>
<name>A0A0E0D273_9ORYZ</name>
<keyword evidence="3" id="KW-1185">Reference proteome</keyword>
<evidence type="ECO:0000313" key="2">
    <source>
        <dbReference type="EnsemblPlants" id="OMERI03G19620.1"/>
    </source>
</evidence>
<reference evidence="2" key="1">
    <citation type="submission" date="2015-04" db="UniProtKB">
        <authorList>
            <consortium name="EnsemblPlants"/>
        </authorList>
    </citation>
    <scope>IDENTIFICATION</scope>
</reference>
<proteinExistence type="predicted"/>
<dbReference type="Proteomes" id="UP000008021">
    <property type="component" value="Chromosome 3"/>
</dbReference>
<dbReference type="EnsemblPlants" id="OMERI03G19620.1">
    <property type="protein sequence ID" value="OMERI03G19620.1"/>
    <property type="gene ID" value="OMERI03G19620"/>
</dbReference>
<feature type="compositionally biased region" description="Low complexity" evidence="1">
    <location>
        <begin position="73"/>
        <end position="82"/>
    </location>
</feature>
<protein>
    <submittedName>
        <fullName evidence="2">Uncharacterized protein</fullName>
    </submittedName>
</protein>
<evidence type="ECO:0000313" key="3">
    <source>
        <dbReference type="Proteomes" id="UP000008021"/>
    </source>
</evidence>
<dbReference type="HOGENOM" id="CLU_163636_0_0_1"/>
<dbReference type="Gramene" id="OMERI03G19620.1">
    <property type="protein sequence ID" value="OMERI03G19620.1"/>
    <property type="gene ID" value="OMERI03G19620"/>
</dbReference>
<accession>A0A0E0D273</accession>
<organism evidence="2">
    <name type="scientific">Oryza meridionalis</name>
    <dbReference type="NCBI Taxonomy" id="40149"/>
    <lineage>
        <taxon>Eukaryota</taxon>
        <taxon>Viridiplantae</taxon>
        <taxon>Streptophyta</taxon>
        <taxon>Embryophyta</taxon>
        <taxon>Tracheophyta</taxon>
        <taxon>Spermatophyta</taxon>
        <taxon>Magnoliopsida</taxon>
        <taxon>Liliopsida</taxon>
        <taxon>Poales</taxon>
        <taxon>Poaceae</taxon>
        <taxon>BOP clade</taxon>
        <taxon>Oryzoideae</taxon>
        <taxon>Oryzeae</taxon>
        <taxon>Oryzinae</taxon>
        <taxon>Oryza</taxon>
    </lineage>
</organism>
<dbReference type="AlphaFoldDB" id="A0A0E0D273"/>
<reference evidence="2" key="2">
    <citation type="submission" date="2018-05" db="EMBL/GenBank/DDBJ databases">
        <title>OmerRS3 (Oryza meridionalis Reference Sequence Version 3).</title>
        <authorList>
            <person name="Zhang J."/>
            <person name="Kudrna D."/>
            <person name="Lee S."/>
            <person name="Talag J."/>
            <person name="Welchert J."/>
            <person name="Wing R.A."/>
        </authorList>
    </citation>
    <scope>NUCLEOTIDE SEQUENCE [LARGE SCALE GENOMIC DNA]</scope>
    <source>
        <strain evidence="2">cv. OR44</strain>
    </source>
</reference>
<evidence type="ECO:0000256" key="1">
    <source>
        <dbReference type="SAM" id="MobiDB-lite"/>
    </source>
</evidence>
<sequence>MGLFYYFQRNRREKQQLKTSLPLAQMNPMWVPHRRERCRVIADSGASTECHRCISVVALITVDQTKPSRRAKIFSSASSSKAPKNPQESSLEQGEWTLSSPALTTVSISDSIASDEPRFNSSHE</sequence>
<feature type="region of interest" description="Disordered" evidence="1">
    <location>
        <begin position="73"/>
        <end position="98"/>
    </location>
</feature>